<organism evidence="2 3">
    <name type="scientific">Flavobacterium rivuli WB 3.3-2 = DSM 21788</name>
    <dbReference type="NCBI Taxonomy" id="1121895"/>
    <lineage>
        <taxon>Bacteria</taxon>
        <taxon>Pseudomonadati</taxon>
        <taxon>Bacteroidota</taxon>
        <taxon>Flavobacteriia</taxon>
        <taxon>Flavobacteriales</taxon>
        <taxon>Flavobacteriaceae</taxon>
        <taxon>Flavobacterium</taxon>
    </lineage>
</organism>
<evidence type="ECO:0000259" key="1">
    <source>
        <dbReference type="Pfam" id="PF11396"/>
    </source>
</evidence>
<keyword evidence="3" id="KW-1185">Reference proteome</keyword>
<accession>A0A0A2M7C2</accession>
<dbReference type="Pfam" id="PF11396">
    <property type="entry name" value="PepSY_like"/>
    <property type="match status" value="2"/>
</dbReference>
<dbReference type="STRING" id="1121895.GCA_000378485_01487"/>
<comment type="caution">
    <text evidence="2">The sequence shown here is derived from an EMBL/GenBank/DDBJ whole genome shotgun (WGS) entry which is preliminary data.</text>
</comment>
<dbReference type="PROSITE" id="PS51257">
    <property type="entry name" value="PROKAR_LIPOPROTEIN"/>
    <property type="match status" value="1"/>
</dbReference>
<name>A0A0A2M7C2_9FLAO</name>
<protein>
    <recommendedName>
        <fullName evidence="1">Putative beta-lactamase-inhibitor-like PepSY-like domain-containing protein</fullName>
    </recommendedName>
</protein>
<evidence type="ECO:0000313" key="3">
    <source>
        <dbReference type="Proteomes" id="UP000030152"/>
    </source>
</evidence>
<reference evidence="2 3" key="1">
    <citation type="submission" date="2013-09" db="EMBL/GenBank/DDBJ databases">
        <authorList>
            <person name="Zeng Z."/>
            <person name="Chen C."/>
        </authorList>
    </citation>
    <scope>NUCLEOTIDE SEQUENCE [LARGE SCALE GENOMIC DNA]</scope>
    <source>
        <strain evidence="2 3">WB 3.3-2</strain>
    </source>
</reference>
<gene>
    <name evidence="2" type="ORF">Q765_05220</name>
</gene>
<feature type="domain" description="Putative beta-lactamase-inhibitor-like PepSY-like" evidence="1">
    <location>
        <begin position="21"/>
        <end position="52"/>
    </location>
</feature>
<dbReference type="InterPro" id="IPR021533">
    <property type="entry name" value="PepSY-like"/>
</dbReference>
<dbReference type="eggNOG" id="COG3212">
    <property type="taxonomic scope" value="Bacteria"/>
</dbReference>
<proteinExistence type="predicted"/>
<evidence type="ECO:0000313" key="2">
    <source>
        <dbReference type="EMBL" id="KGO87541.1"/>
    </source>
</evidence>
<sequence>MGYTKTFILAVTSLACFACNAQKRKITIAELPATAQTFIKTNFPNQATSYIIEDKEITKTEYKVQFTGGTEIEFDGKGNWEELDANRGTLPASVLPKAIAAYVAQNYKGLSVEKLDRERYGYKLEFTNDLELEFDANGKFLRIDD</sequence>
<dbReference type="SUPFAM" id="SSF160574">
    <property type="entry name" value="BT0923-like"/>
    <property type="match status" value="1"/>
</dbReference>
<dbReference type="EMBL" id="JRLX01000004">
    <property type="protein sequence ID" value="KGO87541.1"/>
    <property type="molecule type" value="Genomic_DNA"/>
</dbReference>
<dbReference type="Proteomes" id="UP000030152">
    <property type="component" value="Unassembled WGS sequence"/>
</dbReference>
<dbReference type="Gene3D" id="3.40.1420.30">
    <property type="match status" value="1"/>
</dbReference>
<dbReference type="AlphaFoldDB" id="A0A0A2M7C2"/>
<feature type="domain" description="Putative beta-lactamase-inhibitor-like PepSY-like" evidence="1">
    <location>
        <begin position="61"/>
        <end position="141"/>
    </location>
</feature>